<dbReference type="SUPFAM" id="SSF101936">
    <property type="entry name" value="DNA-binding pseudobarrel domain"/>
    <property type="match status" value="1"/>
</dbReference>
<evidence type="ECO:0000313" key="7">
    <source>
        <dbReference type="Proteomes" id="UP000008694"/>
    </source>
</evidence>
<keyword evidence="4" id="KW-0804">Transcription</keyword>
<evidence type="ECO:0008006" key="8">
    <source>
        <dbReference type="Google" id="ProtNLM"/>
    </source>
</evidence>
<name>D7KVT6_ARALL</name>
<dbReference type="HOGENOM" id="CLU_1268448_0_0_1"/>
<evidence type="ECO:0000256" key="2">
    <source>
        <dbReference type="ARBA" id="ARBA00023015"/>
    </source>
</evidence>
<dbReference type="Gene3D" id="2.40.330.10">
    <property type="entry name" value="DNA-binding pseudobarrel domain"/>
    <property type="match status" value="1"/>
</dbReference>
<accession>D7KVT6</accession>
<dbReference type="GO" id="GO:0003677">
    <property type="term" value="F:DNA binding"/>
    <property type="evidence" value="ECO:0007669"/>
    <property type="project" value="UniProtKB-KW"/>
</dbReference>
<proteinExistence type="predicted"/>
<dbReference type="GO" id="GO:0005634">
    <property type="term" value="C:nucleus"/>
    <property type="evidence" value="ECO:0007669"/>
    <property type="project" value="UniProtKB-SubCell"/>
</dbReference>
<keyword evidence="3" id="KW-0238">DNA-binding</keyword>
<reference evidence="7" key="1">
    <citation type="journal article" date="2011" name="Nat. Genet.">
        <title>The Arabidopsis lyrata genome sequence and the basis of rapid genome size change.</title>
        <authorList>
            <person name="Hu T.T."/>
            <person name="Pattyn P."/>
            <person name="Bakker E.G."/>
            <person name="Cao J."/>
            <person name="Cheng J.-F."/>
            <person name="Clark R.M."/>
            <person name="Fahlgren N."/>
            <person name="Fawcett J.A."/>
            <person name="Grimwood J."/>
            <person name="Gundlach H."/>
            <person name="Haberer G."/>
            <person name="Hollister J.D."/>
            <person name="Ossowski S."/>
            <person name="Ottilar R.P."/>
            <person name="Salamov A.A."/>
            <person name="Schneeberger K."/>
            <person name="Spannagl M."/>
            <person name="Wang X."/>
            <person name="Yang L."/>
            <person name="Nasrallah M.E."/>
            <person name="Bergelson J."/>
            <person name="Carrington J.C."/>
            <person name="Gaut B.S."/>
            <person name="Schmutz J."/>
            <person name="Mayer K.F.X."/>
            <person name="Van de Peer Y."/>
            <person name="Grigoriev I.V."/>
            <person name="Nordborg M."/>
            <person name="Weigel D."/>
            <person name="Guo Y.-L."/>
        </authorList>
    </citation>
    <scope>NUCLEOTIDE SEQUENCE [LARGE SCALE GENOMIC DNA]</scope>
    <source>
        <strain evidence="7">cv. MN47</strain>
    </source>
</reference>
<gene>
    <name evidence="6" type="ORF">ARALYDRAFT_895766</name>
</gene>
<dbReference type="InterPro" id="IPR015300">
    <property type="entry name" value="DNA-bd_pseudobarrel_sf"/>
</dbReference>
<keyword evidence="2" id="KW-0805">Transcription regulation</keyword>
<dbReference type="PANTHER" id="PTHR34269">
    <property type="entry name" value="TRANSCRIPTION FACTOR B3-DOMAIN FAMILY-RELATED"/>
    <property type="match status" value="1"/>
</dbReference>
<dbReference type="AlphaFoldDB" id="D7KVT6"/>
<dbReference type="InterPro" id="IPR051442">
    <property type="entry name" value="B3_domain"/>
</dbReference>
<evidence type="ECO:0000256" key="4">
    <source>
        <dbReference type="ARBA" id="ARBA00023163"/>
    </source>
</evidence>
<keyword evidence="5" id="KW-0539">Nucleus</keyword>
<dbReference type="PANTHER" id="PTHR34269:SF11">
    <property type="entry name" value="B3 DOMAIN PROTEIN"/>
    <property type="match status" value="1"/>
</dbReference>
<comment type="subcellular location">
    <subcellularLocation>
        <location evidence="1">Nucleus</location>
    </subcellularLocation>
</comment>
<dbReference type="OrthoDB" id="1915967at2759"/>
<evidence type="ECO:0000313" key="6">
    <source>
        <dbReference type="EMBL" id="EFH65463.1"/>
    </source>
</evidence>
<dbReference type="Proteomes" id="UP000008694">
    <property type="component" value="Unassembled WGS sequence"/>
</dbReference>
<evidence type="ECO:0000256" key="1">
    <source>
        <dbReference type="ARBA" id="ARBA00004123"/>
    </source>
</evidence>
<dbReference type="CDD" id="cd10017">
    <property type="entry name" value="B3_DNA"/>
    <property type="match status" value="1"/>
</dbReference>
<keyword evidence="7" id="KW-1185">Reference proteome</keyword>
<dbReference type="Gramene" id="scaffold_202840.1">
    <property type="protein sequence ID" value="scaffold_202840.1"/>
    <property type="gene ID" value="scaffold_202840.1"/>
</dbReference>
<organism evidence="7">
    <name type="scientific">Arabidopsis lyrata subsp. lyrata</name>
    <name type="common">Lyre-leaved rock-cress</name>
    <dbReference type="NCBI Taxonomy" id="81972"/>
    <lineage>
        <taxon>Eukaryota</taxon>
        <taxon>Viridiplantae</taxon>
        <taxon>Streptophyta</taxon>
        <taxon>Embryophyta</taxon>
        <taxon>Tracheophyta</taxon>
        <taxon>Spermatophyta</taxon>
        <taxon>Magnoliopsida</taxon>
        <taxon>eudicotyledons</taxon>
        <taxon>Gunneridae</taxon>
        <taxon>Pentapetalae</taxon>
        <taxon>rosids</taxon>
        <taxon>malvids</taxon>
        <taxon>Brassicales</taxon>
        <taxon>Brassicaceae</taxon>
        <taxon>Camelineae</taxon>
        <taxon>Arabidopsis</taxon>
    </lineage>
</organism>
<evidence type="ECO:0000256" key="3">
    <source>
        <dbReference type="ARBA" id="ARBA00023125"/>
    </source>
</evidence>
<protein>
    <recommendedName>
        <fullName evidence="8">TF-B3 domain-containing protein</fullName>
    </recommendedName>
</protein>
<dbReference type="InterPro" id="IPR003340">
    <property type="entry name" value="B3_DNA-bd"/>
</dbReference>
<dbReference type="KEGG" id="aly:9325267"/>
<evidence type="ECO:0000256" key="5">
    <source>
        <dbReference type="ARBA" id="ARBA00023242"/>
    </source>
</evidence>
<sequence length="235" mass="26942">MPLFVLSKSSATKSQTFMSQEQQGTSPMNTDEALKGHHCFWKTPNYLESTLSRRYQSNFSLGSQRFSGQFLMIPNPGFVDISSMTNSQDTNPASFQPTNPKIILKEEKENEEQQYWTIKKELTKSNVAYGTCRRLTLSKSSVEEHILKHLLPEDSKKIDKGKPGITVMVYDHDTDTEHELCLAFQRSYVLKNGWVKTFIKRRGLEEGDKIGLFWECSTYKLHFSVLSRVKTKAPA</sequence>
<dbReference type="EMBL" id="GL348714">
    <property type="protein sequence ID" value="EFH65463.1"/>
    <property type="molecule type" value="Genomic_DNA"/>
</dbReference>